<dbReference type="Proteomes" id="UP000472267">
    <property type="component" value="Chromosome 12"/>
</dbReference>
<evidence type="ECO:0000313" key="3">
    <source>
        <dbReference type="Ensembl" id="ENSSFAP00005029882.1"/>
    </source>
</evidence>
<dbReference type="Ensembl" id="ENSSFAT00005030978.1">
    <property type="protein sequence ID" value="ENSSFAP00005029882.1"/>
    <property type="gene ID" value="ENSSFAG00005015181.1"/>
</dbReference>
<reference evidence="3" key="3">
    <citation type="submission" date="2025-09" db="UniProtKB">
        <authorList>
            <consortium name="Ensembl"/>
        </authorList>
    </citation>
    <scope>IDENTIFICATION</scope>
</reference>
<keyword evidence="2" id="KW-0732">Signal</keyword>
<dbReference type="PANTHER" id="PTHR15071:SF34">
    <property type="entry name" value="MRH DOMAIN-CONTAINING PROTEIN"/>
    <property type="match status" value="1"/>
</dbReference>
<keyword evidence="1" id="KW-0812">Transmembrane</keyword>
<keyword evidence="4" id="KW-1185">Reference proteome</keyword>
<dbReference type="AlphaFoldDB" id="A0A672HLF6"/>
<accession>A0A672HLF6</accession>
<name>A0A672HLF6_SALFA</name>
<feature type="chain" id="PRO_5025538791" evidence="2">
    <location>
        <begin position="29"/>
        <end position="270"/>
    </location>
</feature>
<dbReference type="OMA" id="SVWCMIC"/>
<organism evidence="3 4">
    <name type="scientific">Salarias fasciatus</name>
    <name type="common">Jewelled blenny</name>
    <name type="synonym">Blennius fasciatus</name>
    <dbReference type="NCBI Taxonomy" id="181472"/>
    <lineage>
        <taxon>Eukaryota</taxon>
        <taxon>Metazoa</taxon>
        <taxon>Chordata</taxon>
        <taxon>Craniata</taxon>
        <taxon>Vertebrata</taxon>
        <taxon>Euteleostomi</taxon>
        <taxon>Actinopterygii</taxon>
        <taxon>Neopterygii</taxon>
        <taxon>Teleostei</taxon>
        <taxon>Neoteleostei</taxon>
        <taxon>Acanthomorphata</taxon>
        <taxon>Ovalentaria</taxon>
        <taxon>Blenniimorphae</taxon>
        <taxon>Blenniiformes</taxon>
        <taxon>Blennioidei</taxon>
        <taxon>Blenniidae</taxon>
        <taxon>Salariinae</taxon>
        <taxon>Salarias</taxon>
    </lineage>
</organism>
<dbReference type="PANTHER" id="PTHR15071">
    <property type="entry name" value="MANNOSE-6-PHOSPHATE RECEPTOR FAMILY MEMBER"/>
    <property type="match status" value="1"/>
</dbReference>
<feature type="signal peptide" evidence="2">
    <location>
        <begin position="1"/>
        <end position="28"/>
    </location>
</feature>
<protein>
    <submittedName>
        <fullName evidence="3">Uncharacterized protein</fullName>
    </submittedName>
</protein>
<sequence>AQIKLQPCSSSLAAAVLLPLLLCSPARSSHQSGCLKVNDCKCIMKDGSGVINLKAMGDEDGFLGRRRPVAAGVGVEVLLTFSPCLRFTEPEDLPGGECTDVAACLLVRYRPQPRLDSQSRYINYGRHEGNQFHYNQTLSTLSVSYFALLHRPLTVVHFHCDPDLSSSVVKQQTLSSEEPLQVWVESRCACPNACSMMGDLGLGSIFLIILSLSAAAYFILGSCALRPSRSSGGVQISPEHSVWCMICYHCSEQRPQRRPPYTDMKSSPSL</sequence>
<keyword evidence="1" id="KW-1133">Transmembrane helix</keyword>
<reference evidence="3" key="1">
    <citation type="submission" date="2019-06" db="EMBL/GenBank/DDBJ databases">
        <authorList>
            <consortium name="Wellcome Sanger Institute Data Sharing"/>
        </authorList>
    </citation>
    <scope>NUCLEOTIDE SEQUENCE [LARGE SCALE GENOMIC DNA]</scope>
</reference>
<evidence type="ECO:0000313" key="4">
    <source>
        <dbReference type="Proteomes" id="UP000472267"/>
    </source>
</evidence>
<feature type="transmembrane region" description="Helical" evidence="1">
    <location>
        <begin position="200"/>
        <end position="220"/>
    </location>
</feature>
<evidence type="ECO:0000256" key="2">
    <source>
        <dbReference type="SAM" id="SignalP"/>
    </source>
</evidence>
<proteinExistence type="predicted"/>
<evidence type="ECO:0000256" key="1">
    <source>
        <dbReference type="SAM" id="Phobius"/>
    </source>
</evidence>
<reference evidence="3" key="2">
    <citation type="submission" date="2025-08" db="UniProtKB">
        <authorList>
            <consortium name="Ensembl"/>
        </authorList>
    </citation>
    <scope>IDENTIFICATION</scope>
</reference>
<keyword evidence="1" id="KW-0472">Membrane</keyword>
<dbReference type="GO" id="GO:0005802">
    <property type="term" value="C:trans-Golgi network"/>
    <property type="evidence" value="ECO:0007669"/>
    <property type="project" value="TreeGrafter"/>
</dbReference>
<dbReference type="InParanoid" id="A0A672HLF6"/>